<dbReference type="InterPro" id="IPR050287">
    <property type="entry name" value="MTA/SAH_deaminase"/>
</dbReference>
<accession>A0A841HVV9</accession>
<evidence type="ECO:0000313" key="6">
    <source>
        <dbReference type="EMBL" id="MBB6097527.1"/>
    </source>
</evidence>
<dbReference type="Pfam" id="PF22039">
    <property type="entry name" value="HUTI_composite_bact"/>
    <property type="match status" value="1"/>
</dbReference>
<feature type="domain" description="Amidohydrolase-related" evidence="4">
    <location>
        <begin position="57"/>
        <end position="363"/>
    </location>
</feature>
<dbReference type="GO" id="GO:0046872">
    <property type="term" value="F:metal ion binding"/>
    <property type="evidence" value="ECO:0007669"/>
    <property type="project" value="UniProtKB-KW"/>
</dbReference>
<dbReference type="SUPFAM" id="SSF51556">
    <property type="entry name" value="Metallo-dependent hydrolases"/>
    <property type="match status" value="1"/>
</dbReference>
<dbReference type="Gene3D" id="3.20.20.140">
    <property type="entry name" value="Metal-dependent hydrolases"/>
    <property type="match status" value="1"/>
</dbReference>
<dbReference type="Gene3D" id="2.30.40.10">
    <property type="entry name" value="Urease, subunit C, domain 1"/>
    <property type="match status" value="1"/>
</dbReference>
<proteinExistence type="predicted"/>
<evidence type="ECO:0000256" key="2">
    <source>
        <dbReference type="ARBA" id="ARBA00022801"/>
    </source>
</evidence>
<evidence type="ECO:0000259" key="4">
    <source>
        <dbReference type="Pfam" id="PF01979"/>
    </source>
</evidence>
<dbReference type="InterPro" id="IPR054418">
    <property type="entry name" value="MQNX/HUTI_composite_N"/>
</dbReference>
<evidence type="ECO:0000313" key="7">
    <source>
        <dbReference type="Proteomes" id="UP000569951"/>
    </source>
</evidence>
<dbReference type="EMBL" id="JACHHG010000003">
    <property type="protein sequence ID" value="MBB6097527.1"/>
    <property type="molecule type" value="Genomic_DNA"/>
</dbReference>
<protein>
    <submittedName>
        <fullName evidence="6">Cytosine/adenosine deaminase-related metal-dependent hydrolase</fullName>
    </submittedName>
</protein>
<comment type="caution">
    <text evidence="6">The sequence shown here is derived from an EMBL/GenBank/DDBJ whole genome shotgun (WGS) entry which is preliminary data.</text>
</comment>
<sequence length="390" mass="41976">MSALRLLTADVVYTGMGLPLAPGAVVVSDTLIVATGRPEELRARYPEALESRAGEVIAPAPVNAHTHLDMSAFGFHSAPYPEWIPWVIAQGRSGLRGLEGARKGLAELRASGVALAGDIVAREDVLEYLLSESDLGGVVYWEVIDAHPATADATFWRTVEKMRAWRRLERPGGPRLGLTPHTAHTVSGRLMSKLVEFARLEGFPLQIHIAESPDELEMFRSGQGALARSITSVFGPLEDIWGRPPGPDLTPVSYLAQLGVLEARPTLIHAVNVTEQDARLIGAAGCPVVTCPRSNAHLSCGTFDWNLFARSGVEIALGTDSSASGESLNVLEEIAFARRLYGGRVPLRELVRAAVKGGHRVMGEKVPLLRRGENLTAACVWEGTTLRPLA</sequence>
<dbReference type="InterPro" id="IPR006680">
    <property type="entry name" value="Amidohydro-rel"/>
</dbReference>
<dbReference type="Pfam" id="PF01979">
    <property type="entry name" value="Amidohydro_1"/>
    <property type="match status" value="1"/>
</dbReference>
<dbReference type="AlphaFoldDB" id="A0A841HVV9"/>
<keyword evidence="2 6" id="KW-0378">Hydrolase</keyword>
<dbReference type="InterPro" id="IPR032466">
    <property type="entry name" value="Metal_Hydrolase"/>
</dbReference>
<dbReference type="Proteomes" id="UP000569951">
    <property type="component" value="Unassembled WGS sequence"/>
</dbReference>
<gene>
    <name evidence="6" type="ORF">HNR42_000944</name>
</gene>
<evidence type="ECO:0000259" key="5">
    <source>
        <dbReference type="Pfam" id="PF22039"/>
    </source>
</evidence>
<keyword evidence="1" id="KW-0479">Metal-binding</keyword>
<dbReference type="InterPro" id="IPR011059">
    <property type="entry name" value="Metal-dep_hydrolase_composite"/>
</dbReference>
<dbReference type="RefSeq" id="WP_183985063.1">
    <property type="nucleotide sequence ID" value="NZ_JACHHG010000003.1"/>
</dbReference>
<dbReference type="SUPFAM" id="SSF51338">
    <property type="entry name" value="Composite domain of metallo-dependent hydrolases"/>
    <property type="match status" value="1"/>
</dbReference>
<dbReference type="PANTHER" id="PTHR43794">
    <property type="entry name" value="AMINOHYDROLASE SSNA-RELATED"/>
    <property type="match status" value="1"/>
</dbReference>
<keyword evidence="7" id="KW-1185">Reference proteome</keyword>
<evidence type="ECO:0000256" key="1">
    <source>
        <dbReference type="ARBA" id="ARBA00022723"/>
    </source>
</evidence>
<reference evidence="6 7" key="1">
    <citation type="submission" date="2020-08" db="EMBL/GenBank/DDBJ databases">
        <title>Genomic Encyclopedia of Type Strains, Phase IV (KMG-IV): sequencing the most valuable type-strain genomes for metagenomic binning, comparative biology and taxonomic classification.</title>
        <authorList>
            <person name="Goeker M."/>
        </authorList>
    </citation>
    <scope>NUCLEOTIDE SEQUENCE [LARGE SCALE GENOMIC DNA]</scope>
    <source>
        <strain evidence="6 7">DSM 21458</strain>
    </source>
</reference>
<name>A0A841HVV9_9DEIO</name>
<keyword evidence="3" id="KW-0862">Zinc</keyword>
<organism evidence="6 7">
    <name type="scientific">Deinobacterium chartae</name>
    <dbReference type="NCBI Taxonomy" id="521158"/>
    <lineage>
        <taxon>Bacteria</taxon>
        <taxon>Thermotogati</taxon>
        <taxon>Deinococcota</taxon>
        <taxon>Deinococci</taxon>
        <taxon>Deinococcales</taxon>
        <taxon>Deinococcaceae</taxon>
        <taxon>Deinobacterium</taxon>
    </lineage>
</organism>
<dbReference type="GO" id="GO:0016810">
    <property type="term" value="F:hydrolase activity, acting on carbon-nitrogen (but not peptide) bonds"/>
    <property type="evidence" value="ECO:0007669"/>
    <property type="project" value="InterPro"/>
</dbReference>
<feature type="domain" description="Aminodeoxyfutalosine deaminase/Imidazolonepropionase-like composite" evidence="5">
    <location>
        <begin position="23"/>
        <end position="48"/>
    </location>
</feature>
<evidence type="ECO:0000256" key="3">
    <source>
        <dbReference type="ARBA" id="ARBA00022833"/>
    </source>
</evidence>
<dbReference type="PANTHER" id="PTHR43794:SF11">
    <property type="entry name" value="AMIDOHYDROLASE-RELATED DOMAIN-CONTAINING PROTEIN"/>
    <property type="match status" value="1"/>
</dbReference>